<dbReference type="AlphaFoldDB" id="A0A6A6IS10"/>
<proteinExistence type="predicted"/>
<accession>A0A6A6IS10</accession>
<evidence type="ECO:0000259" key="1">
    <source>
        <dbReference type="PROSITE" id="PS50097"/>
    </source>
</evidence>
<sequence>MEPDPRVPVSGSKIDSLTSDVIKISVGESGQIFHVHRSLLCSTSDFFQKAIKQEWDTLRAESGLITLAEDNPADFKLYVHWIYYKTLPTTIGVKASDEEVSTLVRAYALGEAIMDIEFKNTVIEALISIFAQEDQSARCFPSGDDVSFICEALPTSSLLRKLAVDAYVYIGFFTEFGYWTKRIEKCPKEFLVDVATALFKRPKPSYEERPWVASKQQYLEANARDGGKDHE</sequence>
<protein>
    <recommendedName>
        <fullName evidence="1">BTB domain-containing protein</fullName>
    </recommendedName>
</protein>
<evidence type="ECO:0000313" key="2">
    <source>
        <dbReference type="EMBL" id="KAF2252602.1"/>
    </source>
</evidence>
<dbReference type="Pfam" id="PF00651">
    <property type="entry name" value="BTB"/>
    <property type="match status" value="1"/>
</dbReference>
<dbReference type="RefSeq" id="XP_033687606.1">
    <property type="nucleotide sequence ID" value="XM_033821252.1"/>
</dbReference>
<gene>
    <name evidence="2" type="ORF">BU26DRAFT_259804</name>
</gene>
<dbReference type="PANTHER" id="PTHR47843">
    <property type="entry name" value="BTB DOMAIN-CONTAINING PROTEIN-RELATED"/>
    <property type="match status" value="1"/>
</dbReference>
<feature type="domain" description="BTB" evidence="1">
    <location>
        <begin position="20"/>
        <end position="91"/>
    </location>
</feature>
<dbReference type="PANTHER" id="PTHR47843:SF2">
    <property type="entry name" value="BTB DOMAIN-CONTAINING PROTEIN"/>
    <property type="match status" value="1"/>
</dbReference>
<dbReference type="EMBL" id="ML987192">
    <property type="protein sequence ID" value="KAF2252602.1"/>
    <property type="molecule type" value="Genomic_DNA"/>
</dbReference>
<reference evidence="2" key="1">
    <citation type="journal article" date="2020" name="Stud. Mycol.">
        <title>101 Dothideomycetes genomes: a test case for predicting lifestyles and emergence of pathogens.</title>
        <authorList>
            <person name="Haridas S."/>
            <person name="Albert R."/>
            <person name="Binder M."/>
            <person name="Bloem J."/>
            <person name="Labutti K."/>
            <person name="Salamov A."/>
            <person name="Andreopoulos B."/>
            <person name="Baker S."/>
            <person name="Barry K."/>
            <person name="Bills G."/>
            <person name="Bluhm B."/>
            <person name="Cannon C."/>
            <person name="Castanera R."/>
            <person name="Culley D."/>
            <person name="Daum C."/>
            <person name="Ezra D."/>
            <person name="Gonzalez J."/>
            <person name="Henrissat B."/>
            <person name="Kuo A."/>
            <person name="Liang C."/>
            <person name="Lipzen A."/>
            <person name="Lutzoni F."/>
            <person name="Magnuson J."/>
            <person name="Mondo S."/>
            <person name="Nolan M."/>
            <person name="Ohm R."/>
            <person name="Pangilinan J."/>
            <person name="Park H.-J."/>
            <person name="Ramirez L."/>
            <person name="Alfaro M."/>
            <person name="Sun H."/>
            <person name="Tritt A."/>
            <person name="Yoshinaga Y."/>
            <person name="Zwiers L.-H."/>
            <person name="Turgeon B."/>
            <person name="Goodwin S."/>
            <person name="Spatafora J."/>
            <person name="Crous P."/>
            <person name="Grigoriev I."/>
        </authorList>
    </citation>
    <scope>NUCLEOTIDE SEQUENCE</scope>
    <source>
        <strain evidence="2">CBS 122368</strain>
    </source>
</reference>
<evidence type="ECO:0000313" key="3">
    <source>
        <dbReference type="Proteomes" id="UP000800094"/>
    </source>
</evidence>
<dbReference type="InterPro" id="IPR011333">
    <property type="entry name" value="SKP1/BTB/POZ_sf"/>
</dbReference>
<dbReference type="Proteomes" id="UP000800094">
    <property type="component" value="Unassembled WGS sequence"/>
</dbReference>
<name>A0A6A6IS10_9PLEO</name>
<organism evidence="2 3">
    <name type="scientific">Trematosphaeria pertusa</name>
    <dbReference type="NCBI Taxonomy" id="390896"/>
    <lineage>
        <taxon>Eukaryota</taxon>
        <taxon>Fungi</taxon>
        <taxon>Dikarya</taxon>
        <taxon>Ascomycota</taxon>
        <taxon>Pezizomycotina</taxon>
        <taxon>Dothideomycetes</taxon>
        <taxon>Pleosporomycetidae</taxon>
        <taxon>Pleosporales</taxon>
        <taxon>Massarineae</taxon>
        <taxon>Trematosphaeriaceae</taxon>
        <taxon>Trematosphaeria</taxon>
    </lineage>
</organism>
<dbReference type="InterPro" id="IPR000210">
    <property type="entry name" value="BTB/POZ_dom"/>
</dbReference>
<dbReference type="CDD" id="cd18186">
    <property type="entry name" value="BTB_POZ_ZBTB_KLHL-like"/>
    <property type="match status" value="1"/>
</dbReference>
<dbReference type="Gene3D" id="3.30.710.10">
    <property type="entry name" value="Potassium Channel Kv1.1, Chain A"/>
    <property type="match status" value="1"/>
</dbReference>
<dbReference type="SUPFAM" id="SSF54695">
    <property type="entry name" value="POZ domain"/>
    <property type="match status" value="1"/>
</dbReference>
<dbReference type="OrthoDB" id="1022638at2759"/>
<dbReference type="GeneID" id="54574582"/>
<dbReference type="PROSITE" id="PS50097">
    <property type="entry name" value="BTB"/>
    <property type="match status" value="1"/>
</dbReference>
<dbReference type="SMART" id="SM00225">
    <property type="entry name" value="BTB"/>
    <property type="match status" value="1"/>
</dbReference>
<keyword evidence="3" id="KW-1185">Reference proteome</keyword>